<feature type="domain" description="EF-hand" evidence="5">
    <location>
        <begin position="246"/>
        <end position="281"/>
    </location>
</feature>
<dbReference type="OMA" id="YHAKYEY"/>
<evidence type="ECO:0000313" key="7">
    <source>
        <dbReference type="Proteomes" id="UP000007800"/>
    </source>
</evidence>
<dbReference type="InterPro" id="IPR011992">
    <property type="entry name" value="EF-hand-dom_pair"/>
</dbReference>
<feature type="domain" description="EF-hand" evidence="5">
    <location>
        <begin position="283"/>
        <end position="313"/>
    </location>
</feature>
<dbReference type="PROSITE" id="PS50222">
    <property type="entry name" value="EF_HAND_2"/>
    <property type="match status" value="5"/>
</dbReference>
<dbReference type="Gene3D" id="1.10.238.10">
    <property type="entry name" value="EF-hand"/>
    <property type="match status" value="2"/>
</dbReference>
<feature type="compositionally biased region" description="Basic and acidic residues" evidence="4">
    <location>
        <begin position="10"/>
        <end position="23"/>
    </location>
</feature>
<dbReference type="SMART" id="SM00054">
    <property type="entry name" value="EFh"/>
    <property type="match status" value="5"/>
</dbReference>
<proteinExistence type="predicted"/>
<reference evidence="6 7" key="1">
    <citation type="submission" date="2008-07" db="EMBL/GenBank/DDBJ databases">
        <authorList>
            <person name="El-Sayed N."/>
            <person name="Caler E."/>
            <person name="Inman J."/>
            <person name="Amedeo P."/>
            <person name="Hass B."/>
            <person name="Wortman J."/>
        </authorList>
    </citation>
    <scope>NUCLEOTIDE SEQUENCE [LARGE SCALE GENOMIC DNA]</scope>
    <source>
        <strain evidence="7">ATCC 50983 / TXsc</strain>
    </source>
</reference>
<dbReference type="Pfam" id="PF13499">
    <property type="entry name" value="EF-hand_7"/>
    <property type="match status" value="2"/>
</dbReference>
<evidence type="ECO:0000313" key="6">
    <source>
        <dbReference type="EMBL" id="EER19287.1"/>
    </source>
</evidence>
<protein>
    <recommendedName>
        <fullName evidence="5">EF-hand domain-containing protein</fullName>
    </recommendedName>
</protein>
<dbReference type="RefSeq" id="XP_002787491.1">
    <property type="nucleotide sequence ID" value="XM_002787445.1"/>
</dbReference>
<dbReference type="GeneID" id="9039541"/>
<evidence type="ECO:0000256" key="1">
    <source>
        <dbReference type="ARBA" id="ARBA00022723"/>
    </source>
</evidence>
<dbReference type="InParanoid" id="C5K899"/>
<dbReference type="OrthoDB" id="439832at2759"/>
<evidence type="ECO:0000256" key="4">
    <source>
        <dbReference type="SAM" id="MobiDB-lite"/>
    </source>
</evidence>
<dbReference type="CDD" id="cd00051">
    <property type="entry name" value="EFh"/>
    <property type="match status" value="4"/>
</dbReference>
<dbReference type="SUPFAM" id="SSF47473">
    <property type="entry name" value="EF-hand"/>
    <property type="match status" value="2"/>
</dbReference>
<accession>C5K899</accession>
<keyword evidence="7" id="KW-1185">Reference proteome</keyword>
<feature type="domain" description="EF-hand" evidence="5">
    <location>
        <begin position="97"/>
        <end position="132"/>
    </location>
</feature>
<feature type="domain" description="EF-hand" evidence="5">
    <location>
        <begin position="314"/>
        <end position="349"/>
    </location>
</feature>
<evidence type="ECO:0000259" key="5">
    <source>
        <dbReference type="PROSITE" id="PS50222"/>
    </source>
</evidence>
<dbReference type="Pfam" id="PF13405">
    <property type="entry name" value="EF-hand_6"/>
    <property type="match status" value="1"/>
</dbReference>
<organism evidence="7">
    <name type="scientific">Perkinsus marinus (strain ATCC 50983 / TXsc)</name>
    <dbReference type="NCBI Taxonomy" id="423536"/>
    <lineage>
        <taxon>Eukaryota</taxon>
        <taxon>Sar</taxon>
        <taxon>Alveolata</taxon>
        <taxon>Perkinsozoa</taxon>
        <taxon>Perkinsea</taxon>
        <taxon>Perkinsida</taxon>
        <taxon>Perkinsidae</taxon>
        <taxon>Perkinsus</taxon>
    </lineage>
</organism>
<dbReference type="InterPro" id="IPR018247">
    <property type="entry name" value="EF_Hand_1_Ca_BS"/>
</dbReference>
<evidence type="ECO:0000256" key="3">
    <source>
        <dbReference type="ARBA" id="ARBA00022837"/>
    </source>
</evidence>
<feature type="region of interest" description="Disordered" evidence="4">
    <location>
        <begin position="631"/>
        <end position="653"/>
    </location>
</feature>
<feature type="compositionally biased region" description="Polar residues" evidence="4">
    <location>
        <begin position="643"/>
        <end position="653"/>
    </location>
</feature>
<keyword evidence="1" id="KW-0479">Metal-binding</keyword>
<dbReference type="InterPro" id="IPR002048">
    <property type="entry name" value="EF_hand_dom"/>
</dbReference>
<gene>
    <name evidence="6" type="ORF">Pmar_PMAR015848</name>
</gene>
<dbReference type="AlphaFoldDB" id="C5K899"/>
<keyword evidence="3" id="KW-0106">Calcium</keyword>
<evidence type="ECO:0000256" key="2">
    <source>
        <dbReference type="ARBA" id="ARBA00022737"/>
    </source>
</evidence>
<dbReference type="FunFam" id="1.10.238.10:FF:000003">
    <property type="entry name" value="Calmodulin A"/>
    <property type="match status" value="1"/>
</dbReference>
<feature type="region of interest" description="Disordered" evidence="4">
    <location>
        <begin position="1"/>
        <end position="23"/>
    </location>
</feature>
<dbReference type="EMBL" id="GG671101">
    <property type="protein sequence ID" value="EER19287.1"/>
    <property type="molecule type" value="Genomic_DNA"/>
</dbReference>
<dbReference type="GO" id="GO:0005509">
    <property type="term" value="F:calcium ion binding"/>
    <property type="evidence" value="ECO:0007669"/>
    <property type="project" value="InterPro"/>
</dbReference>
<dbReference type="Proteomes" id="UP000007800">
    <property type="component" value="Unassembled WGS sequence"/>
</dbReference>
<sequence>MRQIKFPSRLARDKDRPPDFRKESAGAHLLRKFRSRTKIIDSERTRYRGEKLSEFTPLISNRRIGPLSLDVAQRNKPVEEPPELDTFFIPGIQETLYTNEQVAEAFRSIDADRKGYLDESDLRHILALSGETVTGEEIQEMIRMLDHHGTGRVSYREFAELFLKPPLVFRNVELEERTRQSMPLGDYNAKYGYNDAFEMEIAEAVEAERRRVKEARFVGGLTRDSRREILAAFTEGSEAEISVKPSRIKEIFHKFQEIDKDGSGRIDYAEFREALGKEDTPMLRRLFGIFDLDGSREIDVKEFIVGLSTHTDATPKDRLRFAFMMFDEDGSGYIDKAELIKILRVNSPGDISEAWLERRAEVLYGEINLPSGAKISLEKFTELAELNPQLLIPAFRELREVDVGFNLSGDSKSKRRGKHKSLFIFDWDDTLFPTTAFLGAMTGHAGVEREAELLSCLEAAEKVLRDAVSMSNGNKVHIVTAANPAWVYKCARRSASGILPLIDGSNPKVEVKSTTGLASKARSMARALSSRNGGGHTNAEYVSLVLIGNSRCDLNPARLLSRLIPQSYVKCVKMKSIPSVEDLSKQLSKLSAVLPRIVAEEAHKTYVMCPEEATALRRDAVKRLVPSRYAGSDDSVRQRLRSDASTSAGSEVN</sequence>
<keyword evidence="2" id="KW-0677">Repeat</keyword>
<dbReference type="PROSITE" id="PS00018">
    <property type="entry name" value="EF_HAND_1"/>
    <property type="match status" value="3"/>
</dbReference>
<name>C5K899_PERM5</name>
<dbReference type="PANTHER" id="PTHR45942">
    <property type="entry name" value="PROTEIN PHOSPATASE 3 REGULATORY SUBUNIT B ALPHA ISOFORM TYPE 1"/>
    <property type="match status" value="1"/>
</dbReference>
<feature type="domain" description="EF-hand" evidence="5">
    <location>
        <begin position="133"/>
        <end position="168"/>
    </location>
</feature>